<evidence type="ECO:0000256" key="1">
    <source>
        <dbReference type="SAM" id="MobiDB-lite"/>
    </source>
</evidence>
<keyword evidence="3" id="KW-1185">Reference proteome</keyword>
<gene>
    <name evidence="2" type="ORF">Hypma_003311</name>
</gene>
<name>A0A369J6Y1_HYPMA</name>
<dbReference type="InParanoid" id="A0A369J6Y1"/>
<evidence type="ECO:0000313" key="3">
    <source>
        <dbReference type="Proteomes" id="UP000076154"/>
    </source>
</evidence>
<feature type="compositionally biased region" description="Basic and acidic residues" evidence="1">
    <location>
        <begin position="1"/>
        <end position="11"/>
    </location>
</feature>
<feature type="compositionally biased region" description="Low complexity" evidence="1">
    <location>
        <begin position="49"/>
        <end position="64"/>
    </location>
</feature>
<sequence length="91" mass="9355">MFDAAEHRTERGAAPVGPDASQPTTHFLPSLAEQPVISTLQFPRPAPSPASNNAPSGDPSPDSSVAMSSMNLVPLPAYDSAEGNLSISTPV</sequence>
<protein>
    <submittedName>
        <fullName evidence="2">Uncharacterized protein</fullName>
    </submittedName>
</protein>
<dbReference type="EMBL" id="LUEZ02000131">
    <property type="protein sequence ID" value="RDB16175.1"/>
    <property type="molecule type" value="Genomic_DNA"/>
</dbReference>
<comment type="caution">
    <text evidence="2">The sequence shown here is derived from an EMBL/GenBank/DDBJ whole genome shotgun (WGS) entry which is preliminary data.</text>
</comment>
<dbReference type="AlphaFoldDB" id="A0A369J6Y1"/>
<dbReference type="Proteomes" id="UP000076154">
    <property type="component" value="Unassembled WGS sequence"/>
</dbReference>
<accession>A0A369J6Y1</accession>
<feature type="region of interest" description="Disordered" evidence="1">
    <location>
        <begin position="1"/>
        <end position="68"/>
    </location>
</feature>
<proteinExistence type="predicted"/>
<reference evidence="2" key="1">
    <citation type="submission" date="2018-04" db="EMBL/GenBank/DDBJ databases">
        <title>Whole genome sequencing of Hypsizygus marmoreus.</title>
        <authorList>
            <person name="Choi I.-G."/>
            <person name="Min B."/>
            <person name="Kim J.-G."/>
            <person name="Kim S."/>
            <person name="Oh Y.-L."/>
            <person name="Kong W.-S."/>
            <person name="Park H."/>
            <person name="Jeong J."/>
            <person name="Song E.-S."/>
        </authorList>
    </citation>
    <scope>NUCLEOTIDE SEQUENCE [LARGE SCALE GENOMIC DNA]</scope>
    <source>
        <strain evidence="2">51987-8</strain>
    </source>
</reference>
<organism evidence="2 3">
    <name type="scientific">Hypsizygus marmoreus</name>
    <name type="common">White beech mushroom</name>
    <name type="synonym">Agaricus marmoreus</name>
    <dbReference type="NCBI Taxonomy" id="39966"/>
    <lineage>
        <taxon>Eukaryota</taxon>
        <taxon>Fungi</taxon>
        <taxon>Dikarya</taxon>
        <taxon>Basidiomycota</taxon>
        <taxon>Agaricomycotina</taxon>
        <taxon>Agaricomycetes</taxon>
        <taxon>Agaricomycetidae</taxon>
        <taxon>Agaricales</taxon>
        <taxon>Tricholomatineae</taxon>
        <taxon>Lyophyllaceae</taxon>
        <taxon>Hypsizygus</taxon>
    </lineage>
</organism>
<evidence type="ECO:0000313" key="2">
    <source>
        <dbReference type="EMBL" id="RDB16175.1"/>
    </source>
</evidence>